<protein>
    <submittedName>
        <fullName evidence="2">Uncharacterized protein</fullName>
    </submittedName>
</protein>
<gene>
    <name evidence="2" type="ORF">A1O1_05322</name>
</gene>
<evidence type="ECO:0000313" key="2">
    <source>
        <dbReference type="EMBL" id="EXJ88392.1"/>
    </source>
</evidence>
<feature type="compositionally biased region" description="Basic and acidic residues" evidence="1">
    <location>
        <begin position="68"/>
        <end position="80"/>
    </location>
</feature>
<keyword evidence="3" id="KW-1185">Reference proteome</keyword>
<dbReference type="AlphaFoldDB" id="W9Y6E5"/>
<dbReference type="RefSeq" id="XP_007724398.1">
    <property type="nucleotide sequence ID" value="XM_007726208.1"/>
</dbReference>
<comment type="caution">
    <text evidence="2">The sequence shown here is derived from an EMBL/GenBank/DDBJ whole genome shotgun (WGS) entry which is preliminary data.</text>
</comment>
<accession>W9Y6E5</accession>
<feature type="compositionally biased region" description="Polar residues" evidence="1">
    <location>
        <begin position="33"/>
        <end position="49"/>
    </location>
</feature>
<feature type="compositionally biased region" description="Polar residues" evidence="1">
    <location>
        <begin position="81"/>
        <end position="90"/>
    </location>
</feature>
<reference evidence="2 3" key="1">
    <citation type="submission" date="2013-03" db="EMBL/GenBank/DDBJ databases">
        <title>The Genome Sequence of Capronia coronata CBS 617.96.</title>
        <authorList>
            <consortium name="The Broad Institute Genomics Platform"/>
            <person name="Cuomo C."/>
            <person name="de Hoog S."/>
            <person name="Gorbushina A."/>
            <person name="Walker B."/>
            <person name="Young S.K."/>
            <person name="Zeng Q."/>
            <person name="Gargeya S."/>
            <person name="Fitzgerald M."/>
            <person name="Haas B."/>
            <person name="Abouelleil A."/>
            <person name="Allen A.W."/>
            <person name="Alvarado L."/>
            <person name="Arachchi H.M."/>
            <person name="Berlin A.M."/>
            <person name="Chapman S.B."/>
            <person name="Gainer-Dewar J."/>
            <person name="Goldberg J."/>
            <person name="Griggs A."/>
            <person name="Gujja S."/>
            <person name="Hansen M."/>
            <person name="Howarth C."/>
            <person name="Imamovic A."/>
            <person name="Ireland A."/>
            <person name="Larimer J."/>
            <person name="McCowan C."/>
            <person name="Murphy C."/>
            <person name="Pearson M."/>
            <person name="Poon T.W."/>
            <person name="Priest M."/>
            <person name="Roberts A."/>
            <person name="Saif S."/>
            <person name="Shea T."/>
            <person name="Sisk P."/>
            <person name="Sykes S."/>
            <person name="Wortman J."/>
            <person name="Nusbaum C."/>
            <person name="Birren B."/>
        </authorList>
    </citation>
    <scope>NUCLEOTIDE SEQUENCE [LARGE SCALE GENOMIC DNA]</scope>
    <source>
        <strain evidence="2 3">CBS 617.96</strain>
    </source>
</reference>
<dbReference type="EMBL" id="AMWN01000004">
    <property type="protein sequence ID" value="EXJ88392.1"/>
    <property type="molecule type" value="Genomic_DNA"/>
</dbReference>
<feature type="region of interest" description="Disordered" evidence="1">
    <location>
        <begin position="68"/>
        <end position="93"/>
    </location>
</feature>
<dbReference type="GeneID" id="19160197"/>
<organism evidence="2 3">
    <name type="scientific">Capronia coronata CBS 617.96</name>
    <dbReference type="NCBI Taxonomy" id="1182541"/>
    <lineage>
        <taxon>Eukaryota</taxon>
        <taxon>Fungi</taxon>
        <taxon>Dikarya</taxon>
        <taxon>Ascomycota</taxon>
        <taxon>Pezizomycotina</taxon>
        <taxon>Eurotiomycetes</taxon>
        <taxon>Chaetothyriomycetidae</taxon>
        <taxon>Chaetothyriales</taxon>
        <taxon>Herpotrichiellaceae</taxon>
        <taxon>Capronia</taxon>
    </lineage>
</organism>
<evidence type="ECO:0000256" key="1">
    <source>
        <dbReference type="SAM" id="MobiDB-lite"/>
    </source>
</evidence>
<dbReference type="OrthoDB" id="2351920at2759"/>
<proteinExistence type="predicted"/>
<feature type="region of interest" description="Disordered" evidence="1">
    <location>
        <begin position="20"/>
        <end position="49"/>
    </location>
</feature>
<feature type="region of interest" description="Disordered" evidence="1">
    <location>
        <begin position="195"/>
        <end position="218"/>
    </location>
</feature>
<dbReference type="Proteomes" id="UP000019484">
    <property type="component" value="Unassembled WGS sequence"/>
</dbReference>
<feature type="region of interest" description="Disordered" evidence="1">
    <location>
        <begin position="145"/>
        <end position="177"/>
    </location>
</feature>
<sequence length="338" mass="38255">MDTTLDSKLIGKMIHTDYNTDHCNERHEDGSGRPQSASISNPPNRDVQHTTLDSKLIGRMIHADCNTHHCNGKHEDDSERPQPTSISNPLNGEVPAPEYLHCGFWPRPLTNADVDEESHEPRGLHDHHYIGTGRSRPVVLTWSKGPEWSTKANPQGNGPADDDDEPETIQKGGDHHSVVTDQFSKAVDTWRMKLHGSDSGEEKNDEKGMWSNVKKSPLRQSIPQANVNSRVQARKPYSVLRLFARRSANDRNTGSIDGTVETRQSVFDQEIAAECRARSEIMEYVDNLVNRGDFDDAYACIWPLEEYRRNGWAEEMIFAFPNECLEFVDMVHARQKTS</sequence>
<dbReference type="HOGENOM" id="CLU_081618_0_0_1"/>
<feature type="compositionally biased region" description="Basic and acidic residues" evidence="1">
    <location>
        <begin position="195"/>
        <end position="208"/>
    </location>
</feature>
<name>W9Y6E5_9EURO</name>
<evidence type="ECO:0000313" key="3">
    <source>
        <dbReference type="Proteomes" id="UP000019484"/>
    </source>
</evidence>
<feature type="compositionally biased region" description="Basic and acidic residues" evidence="1">
    <location>
        <begin position="20"/>
        <end position="31"/>
    </location>
</feature>